<dbReference type="EMBL" id="CM007902">
    <property type="protein sequence ID" value="OTG00235.1"/>
    <property type="molecule type" value="Genomic_DNA"/>
</dbReference>
<dbReference type="Proteomes" id="UP000215914">
    <property type="component" value="Chromosome 13"/>
</dbReference>
<proteinExistence type="predicted"/>
<reference evidence="2" key="1">
    <citation type="journal article" date="2017" name="Nature">
        <title>The sunflower genome provides insights into oil metabolism, flowering and Asterid evolution.</title>
        <authorList>
            <person name="Badouin H."/>
            <person name="Gouzy J."/>
            <person name="Grassa C.J."/>
            <person name="Murat F."/>
            <person name="Staton S.E."/>
            <person name="Cottret L."/>
            <person name="Lelandais-Briere C."/>
            <person name="Owens G.L."/>
            <person name="Carrere S."/>
            <person name="Mayjonade B."/>
            <person name="Legrand L."/>
            <person name="Gill N."/>
            <person name="Kane N.C."/>
            <person name="Bowers J.E."/>
            <person name="Hubner S."/>
            <person name="Bellec A."/>
            <person name="Berard A."/>
            <person name="Berges H."/>
            <person name="Blanchet N."/>
            <person name="Boniface M.C."/>
            <person name="Brunel D."/>
            <person name="Catrice O."/>
            <person name="Chaidir N."/>
            <person name="Claudel C."/>
            <person name="Donnadieu C."/>
            <person name="Faraut T."/>
            <person name="Fievet G."/>
            <person name="Helmstetter N."/>
            <person name="King M."/>
            <person name="Knapp S.J."/>
            <person name="Lai Z."/>
            <person name="Le Paslier M.C."/>
            <person name="Lippi Y."/>
            <person name="Lorenzon L."/>
            <person name="Mandel J.R."/>
            <person name="Marage G."/>
            <person name="Marchand G."/>
            <person name="Marquand E."/>
            <person name="Bret-Mestries E."/>
            <person name="Morien E."/>
            <person name="Nambeesan S."/>
            <person name="Nguyen T."/>
            <person name="Pegot-Espagnet P."/>
            <person name="Pouilly N."/>
            <person name="Raftis F."/>
            <person name="Sallet E."/>
            <person name="Schiex T."/>
            <person name="Thomas J."/>
            <person name="Vandecasteele C."/>
            <person name="Vares D."/>
            <person name="Vear F."/>
            <person name="Vautrin S."/>
            <person name="Crespi M."/>
            <person name="Mangin B."/>
            <person name="Burke J.M."/>
            <person name="Salse J."/>
            <person name="Munos S."/>
            <person name="Vincourt P."/>
            <person name="Rieseberg L.H."/>
            <person name="Langlade N.B."/>
        </authorList>
    </citation>
    <scope>NUCLEOTIDE SEQUENCE [LARGE SCALE GENOMIC DNA]</scope>
    <source>
        <strain evidence="2">cv. SF193</strain>
    </source>
</reference>
<dbReference type="AlphaFoldDB" id="A0A251SN04"/>
<evidence type="ECO:0000313" key="1">
    <source>
        <dbReference type="EMBL" id="OTG00235.1"/>
    </source>
</evidence>
<gene>
    <name evidence="1" type="ORF">HannXRQ_Chr13g0388741</name>
</gene>
<organism evidence="1 2">
    <name type="scientific">Helianthus annuus</name>
    <name type="common">Common sunflower</name>
    <dbReference type="NCBI Taxonomy" id="4232"/>
    <lineage>
        <taxon>Eukaryota</taxon>
        <taxon>Viridiplantae</taxon>
        <taxon>Streptophyta</taxon>
        <taxon>Embryophyta</taxon>
        <taxon>Tracheophyta</taxon>
        <taxon>Spermatophyta</taxon>
        <taxon>Magnoliopsida</taxon>
        <taxon>eudicotyledons</taxon>
        <taxon>Gunneridae</taxon>
        <taxon>Pentapetalae</taxon>
        <taxon>asterids</taxon>
        <taxon>campanulids</taxon>
        <taxon>Asterales</taxon>
        <taxon>Asteraceae</taxon>
        <taxon>Asteroideae</taxon>
        <taxon>Heliantheae alliance</taxon>
        <taxon>Heliantheae</taxon>
        <taxon>Helianthus</taxon>
    </lineage>
</organism>
<evidence type="ECO:0000313" key="2">
    <source>
        <dbReference type="Proteomes" id="UP000215914"/>
    </source>
</evidence>
<accession>A0A251SN04</accession>
<protein>
    <submittedName>
        <fullName evidence="1">Uncharacterized protein</fullName>
    </submittedName>
</protein>
<dbReference type="InParanoid" id="A0A251SN04"/>
<sequence>MSALADIMVLFPKEESNTVQSIQSLRKSSCPHVSGIQTRPAISTRCLFSLSLPLSSTSGTDGGGVVMCPFPSGRKEQETKFGFLITSELGFLKRWRRRWGHVFFSAHK</sequence>
<keyword evidence="2" id="KW-1185">Reference proteome</keyword>
<name>A0A251SN04_HELAN</name>